<feature type="domain" description="Acyltransferase 3" evidence="2">
    <location>
        <begin position="22"/>
        <end position="333"/>
    </location>
</feature>
<keyword evidence="4" id="KW-1185">Reference proteome</keyword>
<dbReference type="EMBL" id="FCOI02000019">
    <property type="protein sequence ID" value="SAK76493.1"/>
    <property type="molecule type" value="Genomic_DNA"/>
</dbReference>
<feature type="transmembrane region" description="Helical" evidence="1">
    <location>
        <begin position="97"/>
        <end position="117"/>
    </location>
</feature>
<name>A0A158C2F7_9BURK</name>
<keyword evidence="3" id="KW-0808">Transferase</keyword>
<dbReference type="OrthoDB" id="9767863at2"/>
<dbReference type="GO" id="GO:0016747">
    <property type="term" value="F:acyltransferase activity, transferring groups other than amino-acyl groups"/>
    <property type="evidence" value="ECO:0007669"/>
    <property type="project" value="InterPro"/>
</dbReference>
<keyword evidence="1" id="KW-1133">Transmembrane helix</keyword>
<feature type="transmembrane region" description="Helical" evidence="1">
    <location>
        <begin position="21"/>
        <end position="40"/>
    </location>
</feature>
<accession>A0A158C2F7</accession>
<dbReference type="RefSeq" id="WP_082864525.1">
    <property type="nucleotide sequence ID" value="NZ_FCOI02000019.1"/>
</dbReference>
<evidence type="ECO:0000259" key="2">
    <source>
        <dbReference type="Pfam" id="PF01757"/>
    </source>
</evidence>
<dbReference type="STRING" id="1777137.AWB76_05018"/>
<feature type="transmembrane region" description="Helical" evidence="1">
    <location>
        <begin position="169"/>
        <end position="187"/>
    </location>
</feature>
<protein>
    <submittedName>
        <fullName evidence="3">Acyltransferase 3</fullName>
    </submittedName>
</protein>
<dbReference type="InterPro" id="IPR002656">
    <property type="entry name" value="Acyl_transf_3_dom"/>
</dbReference>
<dbReference type="PANTHER" id="PTHR23028">
    <property type="entry name" value="ACETYLTRANSFERASE"/>
    <property type="match status" value="1"/>
</dbReference>
<reference evidence="4" key="1">
    <citation type="submission" date="2016-01" db="EMBL/GenBank/DDBJ databases">
        <authorList>
            <person name="Peeters Charlotte."/>
        </authorList>
    </citation>
    <scope>NUCLEOTIDE SEQUENCE [LARGE SCALE GENOMIC DNA]</scope>
</reference>
<dbReference type="Proteomes" id="UP000054624">
    <property type="component" value="Unassembled WGS sequence"/>
</dbReference>
<feature type="transmembrane region" description="Helical" evidence="1">
    <location>
        <begin position="248"/>
        <end position="275"/>
    </location>
</feature>
<keyword evidence="1" id="KW-0472">Membrane</keyword>
<dbReference type="Pfam" id="PF01757">
    <property type="entry name" value="Acyl_transf_3"/>
    <property type="match status" value="1"/>
</dbReference>
<dbReference type="AlphaFoldDB" id="A0A158C2F7"/>
<feature type="transmembrane region" description="Helical" evidence="1">
    <location>
        <begin position="60"/>
        <end position="77"/>
    </location>
</feature>
<gene>
    <name evidence="3" type="ORF">AWB76_05018</name>
</gene>
<feature type="transmembrane region" description="Helical" evidence="1">
    <location>
        <begin position="221"/>
        <end position="241"/>
    </location>
</feature>
<dbReference type="GO" id="GO:0016020">
    <property type="term" value="C:membrane"/>
    <property type="evidence" value="ECO:0007669"/>
    <property type="project" value="TreeGrafter"/>
</dbReference>
<proteinExistence type="predicted"/>
<evidence type="ECO:0000256" key="1">
    <source>
        <dbReference type="SAM" id="Phobius"/>
    </source>
</evidence>
<keyword evidence="3" id="KW-0012">Acyltransferase</keyword>
<feature type="transmembrane region" description="Helical" evidence="1">
    <location>
        <begin position="194"/>
        <end position="215"/>
    </location>
</feature>
<dbReference type="PANTHER" id="PTHR23028:SF53">
    <property type="entry name" value="ACYL_TRANSF_3 DOMAIN-CONTAINING PROTEIN"/>
    <property type="match status" value="1"/>
</dbReference>
<feature type="transmembrane region" description="Helical" evidence="1">
    <location>
        <begin position="319"/>
        <end position="340"/>
    </location>
</feature>
<dbReference type="GO" id="GO:0000271">
    <property type="term" value="P:polysaccharide biosynthetic process"/>
    <property type="evidence" value="ECO:0007669"/>
    <property type="project" value="TreeGrafter"/>
</dbReference>
<sequence length="502" mass="54816">MPLWSDSRSLREAISGHDNNYTLIRAILAASVIYFHAFALTRTPGAIDPLNAMLAPVSDIGDLAVQSFFFLSGLFVAQSYSNDPKTIRFILRRFFRIWPGLFVCLFVTAFLSCAISTPKEFARFAFFNGVYEYILRNAVLDLTWYIPGVFEDHALSAINGPIHTLVMEAKMYALLAVLGAVGLLATTRRLGITCVLAGVACLMVGSTLPDIGWFFSAPYAHPAAAMFFAGSTAFALSRWIYPRLWQGILLGIATAILPGGAHKFMFFATVAWALLYLGQSPMLAKLGRPRQDLSYGIYIYGWPCQQFVVAATSTHVNPYLMAALALPLSCVFAAASWNLIEKPAIRLGHLLPAVTINSIKRRASVITDVQRRALRLGGVLFVMLAACISMRIATTAHDFVVPSPLTVRIVDFGPKESKKGTPFNEQPDGTFAIWLKLDGVPPTGTTVYLAGHKLDTFITAGVATANISPSIIATAGEKSVYLERRTVHGIERSKSVHLLISE</sequence>
<feature type="transmembrane region" description="Helical" evidence="1">
    <location>
        <begin position="373"/>
        <end position="393"/>
    </location>
</feature>
<evidence type="ECO:0000313" key="3">
    <source>
        <dbReference type="EMBL" id="SAK76493.1"/>
    </source>
</evidence>
<dbReference type="InterPro" id="IPR050879">
    <property type="entry name" value="Acyltransferase_3"/>
</dbReference>
<evidence type="ECO:0000313" key="4">
    <source>
        <dbReference type="Proteomes" id="UP000054624"/>
    </source>
</evidence>
<organism evidence="3 4">
    <name type="scientific">Caballeronia temeraria</name>
    <dbReference type="NCBI Taxonomy" id="1777137"/>
    <lineage>
        <taxon>Bacteria</taxon>
        <taxon>Pseudomonadati</taxon>
        <taxon>Pseudomonadota</taxon>
        <taxon>Betaproteobacteria</taxon>
        <taxon>Burkholderiales</taxon>
        <taxon>Burkholderiaceae</taxon>
        <taxon>Caballeronia</taxon>
    </lineage>
</organism>
<keyword evidence="1" id="KW-0812">Transmembrane</keyword>